<evidence type="ECO:0000259" key="4">
    <source>
        <dbReference type="Pfam" id="PF00852"/>
    </source>
</evidence>
<name>A0A6C0JK15_9ZZZZ</name>
<comment type="similarity">
    <text evidence="1">Belongs to the glycosyltransferase 10 family.</text>
</comment>
<evidence type="ECO:0000256" key="1">
    <source>
        <dbReference type="ARBA" id="ARBA00008919"/>
    </source>
</evidence>
<dbReference type="GO" id="GO:0046920">
    <property type="term" value="F:alpha-(1-&gt;3)-fucosyltransferase activity"/>
    <property type="evidence" value="ECO:0007669"/>
    <property type="project" value="TreeGrafter"/>
</dbReference>
<dbReference type="SUPFAM" id="SSF53756">
    <property type="entry name" value="UDP-Glycosyltransferase/glycogen phosphorylase"/>
    <property type="match status" value="1"/>
</dbReference>
<dbReference type="EMBL" id="MN740394">
    <property type="protein sequence ID" value="QHU04138.1"/>
    <property type="molecule type" value="Genomic_DNA"/>
</dbReference>
<organism evidence="5">
    <name type="scientific">viral metagenome</name>
    <dbReference type="NCBI Taxonomy" id="1070528"/>
    <lineage>
        <taxon>unclassified sequences</taxon>
        <taxon>metagenomes</taxon>
        <taxon>organismal metagenomes</taxon>
    </lineage>
</organism>
<dbReference type="GO" id="GO:0016020">
    <property type="term" value="C:membrane"/>
    <property type="evidence" value="ECO:0007669"/>
    <property type="project" value="InterPro"/>
</dbReference>
<dbReference type="PANTHER" id="PTHR11929">
    <property type="entry name" value="ALPHA- 1,3 -FUCOSYLTRANSFERASE"/>
    <property type="match status" value="1"/>
</dbReference>
<reference evidence="5" key="1">
    <citation type="journal article" date="2020" name="Nature">
        <title>Giant virus diversity and host interactions through global metagenomics.</title>
        <authorList>
            <person name="Schulz F."/>
            <person name="Roux S."/>
            <person name="Paez-Espino D."/>
            <person name="Jungbluth S."/>
            <person name="Walsh D.A."/>
            <person name="Denef V.J."/>
            <person name="McMahon K.D."/>
            <person name="Konstantinidis K.T."/>
            <person name="Eloe-Fadrosh E.A."/>
            <person name="Kyrpides N.C."/>
            <person name="Woyke T."/>
        </authorList>
    </citation>
    <scope>NUCLEOTIDE SEQUENCE</scope>
    <source>
        <strain evidence="5">GVMAG-M-3300027708-39</strain>
    </source>
</reference>
<dbReference type="InterPro" id="IPR001503">
    <property type="entry name" value="Glyco_trans_10"/>
</dbReference>
<feature type="domain" description="Fucosyltransferase C-terminal" evidence="4">
    <location>
        <begin position="127"/>
        <end position="240"/>
    </location>
</feature>
<dbReference type="AlphaFoldDB" id="A0A6C0JK15"/>
<sequence length="293" mass="34422">MYKIKIFSSFCSSEICKTNFEKVFNSKACEFYGINKKVYITTDDDYTHAIILNTSMPKINPDIPKQNVIGLAFEPYEFLGITEEFIEYSKNHIGKYFIGSKHNLPDCFIEHHSFMWHNNPNKEIYLHEKKRLVSIVLSDKKLALGHKYRHLLVNEIIKQNLPIDIYGRGAKYFEKIKDKNIYNTNTKICGDFQNVEPYEKYLYSICIENYQSNDYISEKVLDPLLHNCQPIYLGAKNINNYFDGNIILLKGHLLFDIAILKTILKSPIKYYNPNTNERNSKSINFFENIDKLF</sequence>
<keyword evidence="2" id="KW-0328">Glycosyltransferase</keyword>
<evidence type="ECO:0000256" key="3">
    <source>
        <dbReference type="ARBA" id="ARBA00022679"/>
    </source>
</evidence>
<dbReference type="Gene3D" id="3.40.50.11660">
    <property type="entry name" value="Glycosyl transferase family 10, C-terminal domain"/>
    <property type="match status" value="1"/>
</dbReference>
<dbReference type="InterPro" id="IPR038577">
    <property type="entry name" value="GT10-like_C_sf"/>
</dbReference>
<proteinExistence type="inferred from homology"/>
<evidence type="ECO:0000313" key="5">
    <source>
        <dbReference type="EMBL" id="QHU04138.1"/>
    </source>
</evidence>
<dbReference type="PANTHER" id="PTHR11929:SF194">
    <property type="entry name" value="ALPHA-(1,3)-FUCOSYLTRANSFERASE 10"/>
    <property type="match status" value="1"/>
</dbReference>
<dbReference type="InterPro" id="IPR055270">
    <property type="entry name" value="Glyco_tran_10_C"/>
</dbReference>
<protein>
    <recommendedName>
        <fullName evidence="4">Fucosyltransferase C-terminal domain-containing protein</fullName>
    </recommendedName>
</protein>
<evidence type="ECO:0000256" key="2">
    <source>
        <dbReference type="ARBA" id="ARBA00022676"/>
    </source>
</evidence>
<accession>A0A6C0JK15</accession>
<keyword evidence="3" id="KW-0808">Transferase</keyword>
<dbReference type="Pfam" id="PF00852">
    <property type="entry name" value="Glyco_transf_10"/>
    <property type="match status" value="1"/>
</dbReference>